<feature type="transmembrane region" description="Helical" evidence="9">
    <location>
        <begin position="443"/>
        <end position="464"/>
    </location>
</feature>
<dbReference type="SUPFAM" id="SSF81321">
    <property type="entry name" value="Family A G protein-coupled receptor-like"/>
    <property type="match status" value="1"/>
</dbReference>
<dbReference type="Proteomes" id="UP000663845">
    <property type="component" value="Unassembled WGS sequence"/>
</dbReference>
<feature type="transmembrane region" description="Helical" evidence="9">
    <location>
        <begin position="233"/>
        <end position="260"/>
    </location>
</feature>
<dbReference type="Gene3D" id="2.170.16.10">
    <property type="entry name" value="Hedgehog/Intein (Hint) domain"/>
    <property type="match status" value="1"/>
</dbReference>
<dbReference type="GO" id="GO:0042277">
    <property type="term" value="F:peptide binding"/>
    <property type="evidence" value="ECO:0007669"/>
    <property type="project" value="TreeGrafter"/>
</dbReference>
<feature type="transmembrane region" description="Helical" evidence="9">
    <location>
        <begin position="22"/>
        <end position="42"/>
    </location>
</feature>
<evidence type="ECO:0000256" key="5">
    <source>
        <dbReference type="ARBA" id="ARBA00023040"/>
    </source>
</evidence>
<comment type="subcellular location">
    <subcellularLocation>
        <location evidence="1">Cell membrane</location>
        <topology evidence="1">Multi-pass membrane protein</topology>
    </subcellularLocation>
</comment>
<dbReference type="PANTHER" id="PTHR24229">
    <property type="entry name" value="NEUROPEPTIDES RECEPTOR"/>
    <property type="match status" value="1"/>
</dbReference>
<evidence type="ECO:0000259" key="10">
    <source>
        <dbReference type="PROSITE" id="PS50262"/>
    </source>
</evidence>
<gene>
    <name evidence="11" type="ORF">JYZ213_LOCUS39830</name>
</gene>
<feature type="transmembrane region" description="Helical" evidence="9">
    <location>
        <begin position="54"/>
        <end position="77"/>
    </location>
</feature>
<name>A0A815NC91_9BILA</name>
<feature type="transmembrane region" description="Helical" evidence="9">
    <location>
        <begin position="97"/>
        <end position="119"/>
    </location>
</feature>
<keyword evidence="8" id="KW-0807">Transducer</keyword>
<proteinExistence type="predicted"/>
<comment type="caution">
    <text evidence="11">The sequence shown here is derived from an EMBL/GenBank/DDBJ whole genome shotgun (WGS) entry which is preliminary data.</text>
</comment>
<dbReference type="PROSITE" id="PS50262">
    <property type="entry name" value="G_PROTEIN_RECEP_F1_2"/>
    <property type="match status" value="1"/>
</dbReference>
<keyword evidence="5" id="KW-0297">G-protein coupled receptor</keyword>
<evidence type="ECO:0000313" key="12">
    <source>
        <dbReference type="Proteomes" id="UP000663845"/>
    </source>
</evidence>
<accession>A0A815NC91</accession>
<evidence type="ECO:0000256" key="2">
    <source>
        <dbReference type="ARBA" id="ARBA00022475"/>
    </source>
</evidence>
<dbReference type="GO" id="GO:0016540">
    <property type="term" value="P:protein autoprocessing"/>
    <property type="evidence" value="ECO:0007669"/>
    <property type="project" value="InterPro"/>
</dbReference>
<organism evidence="11 12">
    <name type="scientific">Adineta steineri</name>
    <dbReference type="NCBI Taxonomy" id="433720"/>
    <lineage>
        <taxon>Eukaryota</taxon>
        <taxon>Metazoa</taxon>
        <taxon>Spiralia</taxon>
        <taxon>Gnathifera</taxon>
        <taxon>Rotifera</taxon>
        <taxon>Eurotatoria</taxon>
        <taxon>Bdelloidea</taxon>
        <taxon>Adinetida</taxon>
        <taxon>Adinetidae</taxon>
        <taxon>Adineta</taxon>
    </lineage>
</organism>
<dbReference type="Pfam" id="PF01079">
    <property type="entry name" value="Hint"/>
    <property type="match status" value="1"/>
</dbReference>
<protein>
    <recommendedName>
        <fullName evidence="10">G-protein coupled receptors family 1 profile domain-containing protein</fullName>
    </recommendedName>
</protein>
<sequence>MPSATTDFINKLNVATMWMNQIIPLLQIIFGTFGNLFNIIIFTRRTLRTNPCSIYFLASSINNVLVLYIVLIPRYLAANWNLDASNTNNILCKLRNICQYLPFCLVLWFPVLASIDRFLSSSRQVRYRRWSSLPIAKKVIICTIIFFLLIHLHMVVFYESARSGRTFVCALFSYEYFVFFNFFGPIVACLLPIILMCIFGVLMIVNVRSVQNRVVPQGGVVGNDRTRSNDRQLIIMLLFQVLTIILISIPYVTVSMYYAIVLVMLNYRLSPTGEAIFNFAYDFCTFLYYTNPVIGFYIYTLTGPRFRVEMKRYKFEHNIPVYDQEKNQIKFLRASKVTLRHRLFIFNQKIEIKNITTSPRVGFFSPLTLSGYLLVNNISTSVFADSYGVSPNTLQRFFTPIRVYYRLMRWYYGDDYDPFETKMTEGLHPSIHFLKQHTIMFKLIYFGIQYMFLTLFSIYILSYFKAFSHIYSIRIFK</sequence>
<dbReference type="InterPro" id="IPR001767">
    <property type="entry name" value="Hedgehog_Hint"/>
</dbReference>
<feature type="transmembrane region" description="Helical" evidence="9">
    <location>
        <begin position="280"/>
        <end position="302"/>
    </location>
</feature>
<dbReference type="PANTHER" id="PTHR24229:SF40">
    <property type="entry name" value="ALLATOSTATIN C RECEPTOR 1-RELATED"/>
    <property type="match status" value="1"/>
</dbReference>
<keyword evidence="6 9" id="KW-0472">Membrane</keyword>
<keyword evidence="7" id="KW-0675">Receptor</keyword>
<dbReference type="GO" id="GO:0005886">
    <property type="term" value="C:plasma membrane"/>
    <property type="evidence" value="ECO:0007669"/>
    <property type="project" value="UniProtKB-SubCell"/>
</dbReference>
<reference evidence="11" key="1">
    <citation type="submission" date="2021-02" db="EMBL/GenBank/DDBJ databases">
        <authorList>
            <person name="Nowell W R."/>
        </authorList>
    </citation>
    <scope>NUCLEOTIDE SEQUENCE</scope>
</reference>
<keyword evidence="4 9" id="KW-1133">Transmembrane helix</keyword>
<evidence type="ECO:0000256" key="1">
    <source>
        <dbReference type="ARBA" id="ARBA00004651"/>
    </source>
</evidence>
<dbReference type="AlphaFoldDB" id="A0A815NC91"/>
<feature type="transmembrane region" description="Helical" evidence="9">
    <location>
        <begin position="139"/>
        <end position="158"/>
    </location>
</feature>
<keyword evidence="3 9" id="KW-0812">Transmembrane</keyword>
<feature type="transmembrane region" description="Helical" evidence="9">
    <location>
        <begin position="178"/>
        <end position="205"/>
    </location>
</feature>
<dbReference type="InterPro" id="IPR017452">
    <property type="entry name" value="GPCR_Rhodpsn_7TM"/>
</dbReference>
<evidence type="ECO:0000256" key="7">
    <source>
        <dbReference type="ARBA" id="ARBA00023170"/>
    </source>
</evidence>
<evidence type="ECO:0000256" key="4">
    <source>
        <dbReference type="ARBA" id="ARBA00022989"/>
    </source>
</evidence>
<keyword evidence="2" id="KW-1003">Cell membrane</keyword>
<dbReference type="EMBL" id="CAJNOG010001357">
    <property type="protein sequence ID" value="CAF1435683.1"/>
    <property type="molecule type" value="Genomic_DNA"/>
</dbReference>
<dbReference type="InterPro" id="IPR000276">
    <property type="entry name" value="GPCR_Rhodpsn"/>
</dbReference>
<dbReference type="GO" id="GO:0043005">
    <property type="term" value="C:neuron projection"/>
    <property type="evidence" value="ECO:0007669"/>
    <property type="project" value="TreeGrafter"/>
</dbReference>
<dbReference type="Gene3D" id="1.20.1070.10">
    <property type="entry name" value="Rhodopsin 7-helix transmembrane proteins"/>
    <property type="match status" value="1"/>
</dbReference>
<evidence type="ECO:0000256" key="6">
    <source>
        <dbReference type="ARBA" id="ARBA00023136"/>
    </source>
</evidence>
<evidence type="ECO:0000256" key="8">
    <source>
        <dbReference type="ARBA" id="ARBA00023224"/>
    </source>
</evidence>
<evidence type="ECO:0000256" key="9">
    <source>
        <dbReference type="SAM" id="Phobius"/>
    </source>
</evidence>
<evidence type="ECO:0000256" key="3">
    <source>
        <dbReference type="ARBA" id="ARBA00022692"/>
    </source>
</evidence>
<feature type="domain" description="G-protein coupled receptors family 1 profile" evidence="10">
    <location>
        <begin position="34"/>
        <end position="299"/>
    </location>
</feature>
<dbReference type="GO" id="GO:0004930">
    <property type="term" value="F:G protein-coupled receptor activity"/>
    <property type="evidence" value="ECO:0007669"/>
    <property type="project" value="UniProtKB-KW"/>
</dbReference>
<dbReference type="Pfam" id="PF00001">
    <property type="entry name" value="7tm_1"/>
    <property type="match status" value="1"/>
</dbReference>
<evidence type="ECO:0000313" key="11">
    <source>
        <dbReference type="EMBL" id="CAF1435683.1"/>
    </source>
</evidence>